<sequence length="115" mass="13599">FELYLKQIHECYINFIQEKMITTDQLSSAISQLQFYSLDCVHFCQRNASKLEKNEREQMWLKFLDQILELSSLNENIVSELNNETVNVYKNAFRRIYGGILNSMIGYVTLPGWSF</sequence>
<name>A0A816FW17_9BILA</name>
<evidence type="ECO:0000313" key="3">
    <source>
        <dbReference type="Proteomes" id="UP000663829"/>
    </source>
</evidence>
<keyword evidence="3" id="KW-1185">Reference proteome</keyword>
<evidence type="ECO:0000313" key="2">
    <source>
        <dbReference type="EMBL" id="CAF4628927.1"/>
    </source>
</evidence>
<dbReference type="Proteomes" id="UP000681722">
    <property type="component" value="Unassembled WGS sequence"/>
</dbReference>
<dbReference type="OrthoDB" id="289913at2759"/>
<organism evidence="1 3">
    <name type="scientific">Didymodactylos carnosus</name>
    <dbReference type="NCBI Taxonomy" id="1234261"/>
    <lineage>
        <taxon>Eukaryota</taxon>
        <taxon>Metazoa</taxon>
        <taxon>Spiralia</taxon>
        <taxon>Gnathifera</taxon>
        <taxon>Rotifera</taxon>
        <taxon>Eurotatoria</taxon>
        <taxon>Bdelloidea</taxon>
        <taxon>Philodinida</taxon>
        <taxon>Philodinidae</taxon>
        <taxon>Didymodactylos</taxon>
    </lineage>
</organism>
<dbReference type="AlphaFoldDB" id="A0A816FW17"/>
<dbReference type="EMBL" id="CAJOBC010135957">
    <property type="protein sequence ID" value="CAF4628927.1"/>
    <property type="molecule type" value="Genomic_DNA"/>
</dbReference>
<reference evidence="1" key="1">
    <citation type="submission" date="2021-02" db="EMBL/GenBank/DDBJ databases">
        <authorList>
            <person name="Nowell W R."/>
        </authorList>
    </citation>
    <scope>NUCLEOTIDE SEQUENCE</scope>
</reference>
<proteinExistence type="predicted"/>
<gene>
    <name evidence="1" type="ORF">GPM918_LOCUS46175</name>
    <name evidence="2" type="ORF">SRO942_LOCUS49789</name>
</gene>
<feature type="non-terminal residue" evidence="1">
    <location>
        <position position="1"/>
    </location>
</feature>
<protein>
    <submittedName>
        <fullName evidence="1">Uncharacterized protein</fullName>
    </submittedName>
</protein>
<evidence type="ECO:0000313" key="1">
    <source>
        <dbReference type="EMBL" id="CAF1666877.1"/>
    </source>
</evidence>
<dbReference type="Proteomes" id="UP000663829">
    <property type="component" value="Unassembled WGS sequence"/>
</dbReference>
<dbReference type="EMBL" id="CAJNOQ010058849">
    <property type="protein sequence ID" value="CAF1666877.1"/>
    <property type="molecule type" value="Genomic_DNA"/>
</dbReference>
<accession>A0A816FW17</accession>
<comment type="caution">
    <text evidence="1">The sequence shown here is derived from an EMBL/GenBank/DDBJ whole genome shotgun (WGS) entry which is preliminary data.</text>
</comment>